<evidence type="ECO:0000256" key="1">
    <source>
        <dbReference type="SAM" id="MobiDB-lite"/>
    </source>
</evidence>
<organism evidence="2 3">
    <name type="scientific">Trichostrongylus colubriformis</name>
    <name type="common">Black scour worm</name>
    <dbReference type="NCBI Taxonomy" id="6319"/>
    <lineage>
        <taxon>Eukaryota</taxon>
        <taxon>Metazoa</taxon>
        <taxon>Ecdysozoa</taxon>
        <taxon>Nematoda</taxon>
        <taxon>Chromadorea</taxon>
        <taxon>Rhabditida</taxon>
        <taxon>Rhabditina</taxon>
        <taxon>Rhabditomorpha</taxon>
        <taxon>Strongyloidea</taxon>
        <taxon>Trichostrongylidae</taxon>
        <taxon>Trichostrongylus</taxon>
    </lineage>
</organism>
<protein>
    <submittedName>
        <fullName evidence="2">Uncharacterized protein</fullName>
    </submittedName>
</protein>
<reference evidence="2 3" key="1">
    <citation type="submission" date="2019-10" db="EMBL/GenBank/DDBJ databases">
        <title>Assembly and Annotation for the nematode Trichostrongylus colubriformis.</title>
        <authorList>
            <person name="Martin J."/>
        </authorList>
    </citation>
    <scope>NUCLEOTIDE SEQUENCE [LARGE SCALE GENOMIC DNA]</scope>
    <source>
        <strain evidence="2">G859</strain>
        <tissue evidence="2">Whole worm</tissue>
    </source>
</reference>
<evidence type="ECO:0000313" key="3">
    <source>
        <dbReference type="Proteomes" id="UP001331761"/>
    </source>
</evidence>
<proteinExistence type="predicted"/>
<comment type="caution">
    <text evidence="2">The sequence shown here is derived from an EMBL/GenBank/DDBJ whole genome shotgun (WGS) entry which is preliminary data.</text>
</comment>
<feature type="compositionally biased region" description="Basic and acidic residues" evidence="1">
    <location>
        <begin position="90"/>
        <end position="99"/>
    </location>
</feature>
<keyword evidence="3" id="KW-1185">Reference proteome</keyword>
<name>A0AAN8IUF8_TRICO</name>
<accession>A0AAN8IUF8</accession>
<dbReference type="Proteomes" id="UP001331761">
    <property type="component" value="Unassembled WGS sequence"/>
</dbReference>
<dbReference type="EMBL" id="WIXE01005676">
    <property type="protein sequence ID" value="KAK5981977.1"/>
    <property type="molecule type" value="Genomic_DNA"/>
</dbReference>
<sequence length="128" mass="13981">MGSTVVCYDNLGGNVRSAYVNIGDIPEELVSALNRCAKDSAQHVTAKDVGNFINGVLQRFYSTSFWPLSDEDNTAGDVDRDSDPNNGEVKLFENKEHQQLTDASPGMVSVRRPRRKTGSEIGLVAEYG</sequence>
<gene>
    <name evidence="2" type="ORF">GCK32_003277</name>
</gene>
<feature type="region of interest" description="Disordered" evidence="1">
    <location>
        <begin position="69"/>
        <end position="117"/>
    </location>
</feature>
<dbReference type="AlphaFoldDB" id="A0AAN8IUF8"/>
<evidence type="ECO:0000313" key="2">
    <source>
        <dbReference type="EMBL" id="KAK5981977.1"/>
    </source>
</evidence>